<dbReference type="Proteomes" id="UP001054945">
    <property type="component" value="Unassembled WGS sequence"/>
</dbReference>
<accession>A0AAV4X9S3</accession>
<proteinExistence type="predicted"/>
<organism evidence="1 2">
    <name type="scientific">Caerostris extrusa</name>
    <name type="common">Bark spider</name>
    <name type="synonym">Caerostris bankana</name>
    <dbReference type="NCBI Taxonomy" id="172846"/>
    <lineage>
        <taxon>Eukaryota</taxon>
        <taxon>Metazoa</taxon>
        <taxon>Ecdysozoa</taxon>
        <taxon>Arthropoda</taxon>
        <taxon>Chelicerata</taxon>
        <taxon>Arachnida</taxon>
        <taxon>Araneae</taxon>
        <taxon>Araneomorphae</taxon>
        <taxon>Entelegynae</taxon>
        <taxon>Araneoidea</taxon>
        <taxon>Araneidae</taxon>
        <taxon>Caerostris</taxon>
    </lineage>
</organism>
<reference evidence="1 2" key="1">
    <citation type="submission" date="2021-06" db="EMBL/GenBank/DDBJ databases">
        <title>Caerostris extrusa draft genome.</title>
        <authorList>
            <person name="Kono N."/>
            <person name="Arakawa K."/>
        </authorList>
    </citation>
    <scope>NUCLEOTIDE SEQUENCE [LARGE SCALE GENOMIC DNA]</scope>
</reference>
<dbReference type="AlphaFoldDB" id="A0AAV4X9S3"/>
<comment type="caution">
    <text evidence="1">The sequence shown here is derived from an EMBL/GenBank/DDBJ whole genome shotgun (WGS) entry which is preliminary data.</text>
</comment>
<keyword evidence="2" id="KW-1185">Reference proteome</keyword>
<gene>
    <name evidence="1" type="ORF">CEXT_757391</name>
</gene>
<sequence length="116" mass="13370">MITSEAKITNTSNRYEKETKCVRIVSKSSANASLQQCLLKIIPPTVIYTPELLQNIPPAVRNGLFERFNSVIVPYLLPNLFIWKKFYQNCFKICHPSYEMDCSLVSAWWEASSFQS</sequence>
<evidence type="ECO:0000313" key="2">
    <source>
        <dbReference type="Proteomes" id="UP001054945"/>
    </source>
</evidence>
<name>A0AAV4X9S3_CAEEX</name>
<evidence type="ECO:0000313" key="1">
    <source>
        <dbReference type="EMBL" id="GIY91932.1"/>
    </source>
</evidence>
<dbReference type="EMBL" id="BPLR01000072">
    <property type="protein sequence ID" value="GIY91932.1"/>
    <property type="molecule type" value="Genomic_DNA"/>
</dbReference>
<protein>
    <submittedName>
        <fullName evidence="1">Uncharacterized protein</fullName>
    </submittedName>
</protein>